<comment type="caution">
    <text evidence="2">The sequence shown here is derived from an EMBL/GenBank/DDBJ whole genome shotgun (WGS) entry which is preliminary data.</text>
</comment>
<proteinExistence type="predicted"/>
<dbReference type="RefSeq" id="WP_379480674.1">
    <property type="nucleotide sequence ID" value="NZ_JBHLTL010000004.1"/>
</dbReference>
<gene>
    <name evidence="2" type="ORF">ACFFF7_07085</name>
</gene>
<dbReference type="Proteomes" id="UP001589943">
    <property type="component" value="Unassembled WGS sequence"/>
</dbReference>
<evidence type="ECO:0000313" key="3">
    <source>
        <dbReference type="Proteomes" id="UP001589943"/>
    </source>
</evidence>
<keyword evidence="1" id="KW-1133">Transmembrane helix</keyword>
<protein>
    <submittedName>
        <fullName evidence="2">Uncharacterized protein</fullName>
    </submittedName>
</protein>
<feature type="transmembrane region" description="Helical" evidence="1">
    <location>
        <begin position="6"/>
        <end position="25"/>
    </location>
</feature>
<sequence>MSNGEIVFALVATVLVLIINLRALAAHRLSRSRMVSMGLIWIGIIIVVAAVARYLAG</sequence>
<dbReference type="EMBL" id="JBHLTL010000004">
    <property type="protein sequence ID" value="MFC0589174.1"/>
    <property type="molecule type" value="Genomic_DNA"/>
</dbReference>
<keyword evidence="1" id="KW-0472">Membrane</keyword>
<name>A0ABV6PH68_9SPHN</name>
<organism evidence="2 3">
    <name type="scientific">Novosphingobium aquiterrae</name>
    <dbReference type="NCBI Taxonomy" id="624388"/>
    <lineage>
        <taxon>Bacteria</taxon>
        <taxon>Pseudomonadati</taxon>
        <taxon>Pseudomonadota</taxon>
        <taxon>Alphaproteobacteria</taxon>
        <taxon>Sphingomonadales</taxon>
        <taxon>Sphingomonadaceae</taxon>
        <taxon>Novosphingobium</taxon>
    </lineage>
</organism>
<evidence type="ECO:0000313" key="2">
    <source>
        <dbReference type="EMBL" id="MFC0589174.1"/>
    </source>
</evidence>
<keyword evidence="3" id="KW-1185">Reference proteome</keyword>
<accession>A0ABV6PH68</accession>
<reference evidence="2 3" key="1">
    <citation type="submission" date="2024-09" db="EMBL/GenBank/DDBJ databases">
        <authorList>
            <person name="Sun Q."/>
            <person name="Mori K."/>
        </authorList>
    </citation>
    <scope>NUCLEOTIDE SEQUENCE [LARGE SCALE GENOMIC DNA]</scope>
    <source>
        <strain evidence="2 3">NCAIM B.02537</strain>
    </source>
</reference>
<feature type="transmembrane region" description="Helical" evidence="1">
    <location>
        <begin position="37"/>
        <end position="56"/>
    </location>
</feature>
<keyword evidence="1" id="KW-0812">Transmembrane</keyword>
<evidence type="ECO:0000256" key="1">
    <source>
        <dbReference type="SAM" id="Phobius"/>
    </source>
</evidence>